<dbReference type="SUPFAM" id="SSF56784">
    <property type="entry name" value="HAD-like"/>
    <property type="match status" value="1"/>
</dbReference>
<sequence>MLDLPDLRGGALAHRPAPTEPKAAALLQRLAQGDRQASRHDFFMPVGNRDAVGNDDKTHKLCILRQGPPAFRHRRQEQNASESVMFPWCGRGHMAALRQPCGEIAASMVGFRQIEATLRTQISTRPRSAGKTEKDILRRLAALLPPSLPRYETMTTLIEPDIAARPNKITSLDREIALFLDFDGTLVEIAPSPEDVHLDRRVAPALMTLRAQLGGALALVSGRPIGFLDDVLAPHRFDIAGLHGAQIRVDDELRSQADTHAGMHEALRDLVRFANSHIGIIVEDKRISIALHWRLAPSLESEALALMRGIAKRMSPGMRLQEGKSVAELVPAGASKGNAIAWLMATPTYAGRQPIFIGDDITDEDGFEAVNAMGGISVRIGADRESHATCRLASPTVLRHILLEAAESGHLSAASFKQD</sequence>
<dbReference type="NCBIfam" id="TIGR00685">
    <property type="entry name" value="T6PP"/>
    <property type="match status" value="1"/>
</dbReference>
<dbReference type="InterPro" id="IPR044651">
    <property type="entry name" value="OTSB-like"/>
</dbReference>
<dbReference type="AlphaFoldDB" id="A0A9E7ZNT5"/>
<name>A0A9E7ZNT5_9HYPH</name>
<dbReference type="Pfam" id="PF02358">
    <property type="entry name" value="Trehalose_PPase"/>
    <property type="match status" value="1"/>
</dbReference>
<dbReference type="GO" id="GO:0005992">
    <property type="term" value="P:trehalose biosynthetic process"/>
    <property type="evidence" value="ECO:0007669"/>
    <property type="project" value="InterPro"/>
</dbReference>
<gene>
    <name evidence="5" type="primary">otsB</name>
    <name evidence="5" type="ORF">NWE54_01345</name>
</gene>
<dbReference type="GO" id="GO:0004805">
    <property type="term" value="F:trehalose-phosphatase activity"/>
    <property type="evidence" value="ECO:0007669"/>
    <property type="project" value="UniProtKB-EC"/>
</dbReference>
<dbReference type="PANTHER" id="PTHR43768:SF3">
    <property type="entry name" value="TREHALOSE 6-PHOSPHATE PHOSPHATASE"/>
    <property type="match status" value="1"/>
</dbReference>
<comment type="cofactor">
    <cofactor evidence="4">
        <name>Mg(2+)</name>
        <dbReference type="ChEBI" id="CHEBI:18420"/>
    </cofactor>
</comment>
<keyword evidence="3 4" id="KW-0378">Hydrolase</keyword>
<dbReference type="GO" id="GO:0046872">
    <property type="term" value="F:metal ion binding"/>
    <property type="evidence" value="ECO:0007669"/>
    <property type="project" value="UniProtKB-KW"/>
</dbReference>
<keyword evidence="4" id="KW-0479">Metal-binding</keyword>
<evidence type="ECO:0000256" key="4">
    <source>
        <dbReference type="RuleBase" id="RU361117"/>
    </source>
</evidence>
<dbReference type="EC" id="3.1.3.12" evidence="4"/>
<dbReference type="CDD" id="cd01627">
    <property type="entry name" value="HAD_TPP"/>
    <property type="match status" value="1"/>
</dbReference>
<comment type="catalytic activity">
    <reaction evidence="4">
        <text>alpha,alpha-trehalose 6-phosphate + H2O = alpha,alpha-trehalose + phosphate</text>
        <dbReference type="Rhea" id="RHEA:23420"/>
        <dbReference type="ChEBI" id="CHEBI:15377"/>
        <dbReference type="ChEBI" id="CHEBI:16551"/>
        <dbReference type="ChEBI" id="CHEBI:43474"/>
        <dbReference type="ChEBI" id="CHEBI:58429"/>
        <dbReference type="EC" id="3.1.3.12"/>
    </reaction>
</comment>
<evidence type="ECO:0000256" key="2">
    <source>
        <dbReference type="ARBA" id="ARBA00008770"/>
    </source>
</evidence>
<reference evidence="5" key="1">
    <citation type="submission" date="2022-08" db="EMBL/GenBank/DDBJ databases">
        <title>Complete Genome Sequences of 2 Bosea sp. soil isolates.</title>
        <authorList>
            <person name="Alvarez Arevalo M."/>
            <person name="Sterndorff E.B."/>
            <person name="Faurdal D."/>
            <person name="Joergensen T.S."/>
            <person name="Weber T."/>
        </authorList>
    </citation>
    <scope>NUCLEOTIDE SEQUENCE</scope>
    <source>
        <strain evidence="5">NBC_00436</strain>
    </source>
</reference>
<dbReference type="InterPro" id="IPR036412">
    <property type="entry name" value="HAD-like_sf"/>
</dbReference>
<evidence type="ECO:0000256" key="3">
    <source>
        <dbReference type="ARBA" id="ARBA00022801"/>
    </source>
</evidence>
<dbReference type="Gene3D" id="3.40.50.1000">
    <property type="entry name" value="HAD superfamily/HAD-like"/>
    <property type="match status" value="1"/>
</dbReference>
<organism evidence="5">
    <name type="scientific">Bosea sp. NBC_00436</name>
    <dbReference type="NCBI Taxonomy" id="2969620"/>
    <lineage>
        <taxon>Bacteria</taxon>
        <taxon>Pseudomonadati</taxon>
        <taxon>Pseudomonadota</taxon>
        <taxon>Alphaproteobacteria</taxon>
        <taxon>Hyphomicrobiales</taxon>
        <taxon>Boseaceae</taxon>
        <taxon>Bosea</taxon>
    </lineage>
</organism>
<evidence type="ECO:0000313" key="5">
    <source>
        <dbReference type="EMBL" id="UZF87469.1"/>
    </source>
</evidence>
<dbReference type="PANTHER" id="PTHR43768">
    <property type="entry name" value="TREHALOSE 6-PHOSPHATE PHOSPHATASE"/>
    <property type="match status" value="1"/>
</dbReference>
<dbReference type="Gene3D" id="3.30.70.1020">
    <property type="entry name" value="Trehalose-6-phosphate phosphatase related protein, domain 2"/>
    <property type="match status" value="1"/>
</dbReference>
<comment type="similarity">
    <text evidence="2 4">Belongs to the trehalose phosphatase family.</text>
</comment>
<dbReference type="InterPro" id="IPR003337">
    <property type="entry name" value="Trehalose_PPase"/>
</dbReference>
<keyword evidence="4" id="KW-0460">Magnesium</keyword>
<dbReference type="EMBL" id="CP102774">
    <property type="protein sequence ID" value="UZF87469.1"/>
    <property type="molecule type" value="Genomic_DNA"/>
</dbReference>
<dbReference type="InterPro" id="IPR006379">
    <property type="entry name" value="HAD-SF_hydro_IIB"/>
</dbReference>
<dbReference type="NCBIfam" id="TIGR01484">
    <property type="entry name" value="HAD-SF-IIB"/>
    <property type="match status" value="1"/>
</dbReference>
<comment type="pathway">
    <text evidence="1 4">Glycan biosynthesis; trehalose biosynthesis.</text>
</comment>
<accession>A0A9E7ZNT5</accession>
<dbReference type="InterPro" id="IPR023214">
    <property type="entry name" value="HAD_sf"/>
</dbReference>
<protein>
    <recommendedName>
        <fullName evidence="4">Trehalose 6-phosphate phosphatase</fullName>
        <ecNumber evidence="4">3.1.3.12</ecNumber>
    </recommendedName>
</protein>
<evidence type="ECO:0000256" key="1">
    <source>
        <dbReference type="ARBA" id="ARBA00005199"/>
    </source>
</evidence>
<proteinExistence type="inferred from homology"/>
<comment type="function">
    <text evidence="4">Removes the phosphate from trehalose 6-phosphate to produce free trehalose.</text>
</comment>